<keyword evidence="3" id="KW-1185">Reference proteome</keyword>
<organism evidence="2 3">
    <name type="scientific">Panicum hallii var. hallii</name>
    <dbReference type="NCBI Taxonomy" id="1504633"/>
    <lineage>
        <taxon>Eukaryota</taxon>
        <taxon>Viridiplantae</taxon>
        <taxon>Streptophyta</taxon>
        <taxon>Embryophyta</taxon>
        <taxon>Tracheophyta</taxon>
        <taxon>Spermatophyta</taxon>
        <taxon>Magnoliopsida</taxon>
        <taxon>Liliopsida</taxon>
        <taxon>Poales</taxon>
        <taxon>Poaceae</taxon>
        <taxon>PACMAD clade</taxon>
        <taxon>Panicoideae</taxon>
        <taxon>Panicodae</taxon>
        <taxon>Paniceae</taxon>
        <taxon>Panicinae</taxon>
        <taxon>Panicum</taxon>
        <taxon>Panicum sect. Panicum</taxon>
    </lineage>
</organism>
<proteinExistence type="predicted"/>
<dbReference type="Proteomes" id="UP000244336">
    <property type="component" value="Chromosome 2"/>
</dbReference>
<feature type="region of interest" description="Disordered" evidence="1">
    <location>
        <begin position="1"/>
        <end position="54"/>
    </location>
</feature>
<dbReference type="EMBL" id="CM009750">
    <property type="protein sequence ID" value="PUZ70303.1"/>
    <property type="molecule type" value="Genomic_DNA"/>
</dbReference>
<evidence type="ECO:0000313" key="3">
    <source>
        <dbReference type="Proteomes" id="UP000244336"/>
    </source>
</evidence>
<name>A0A2T7ER45_9POAL</name>
<reference evidence="2 3" key="1">
    <citation type="submission" date="2018-04" db="EMBL/GenBank/DDBJ databases">
        <title>WGS assembly of Panicum hallii var. hallii HAL2.</title>
        <authorList>
            <person name="Lovell J."/>
            <person name="Jenkins J."/>
            <person name="Lowry D."/>
            <person name="Mamidi S."/>
            <person name="Sreedasyam A."/>
            <person name="Weng X."/>
            <person name="Barry K."/>
            <person name="Bonette J."/>
            <person name="Campitelli B."/>
            <person name="Daum C."/>
            <person name="Gordon S."/>
            <person name="Gould B."/>
            <person name="Lipzen A."/>
            <person name="MacQueen A."/>
            <person name="Palacio-Mejia J."/>
            <person name="Plott C."/>
            <person name="Shakirov E."/>
            <person name="Shu S."/>
            <person name="Yoshinaga Y."/>
            <person name="Zane M."/>
            <person name="Rokhsar D."/>
            <person name="Grimwood J."/>
            <person name="Schmutz J."/>
            <person name="Juenger T."/>
        </authorList>
    </citation>
    <scope>NUCLEOTIDE SEQUENCE [LARGE SCALE GENOMIC DNA]</scope>
    <source>
        <strain evidence="3">cv. HAL2</strain>
    </source>
</reference>
<accession>A0A2T7ER45</accession>
<sequence length="110" mass="12406">MKRKPMVMSTKPDLPFGVESDTDEAEKEEEVVPNTNCPGTKPLETAESLQPQGDKLAEERTWQLLISPALTGHIFWYLPLGLYDATLMGVSWHQYTTLLVLILYTCHDKG</sequence>
<dbReference type="STRING" id="1504633.A0A2T7ER45"/>
<dbReference type="Gramene" id="PUZ70303">
    <property type="protein sequence ID" value="PUZ70303"/>
    <property type="gene ID" value="GQ55_2G217300"/>
</dbReference>
<evidence type="ECO:0000256" key="1">
    <source>
        <dbReference type="SAM" id="MobiDB-lite"/>
    </source>
</evidence>
<dbReference type="AlphaFoldDB" id="A0A2T7ER45"/>
<protein>
    <submittedName>
        <fullName evidence="2">Uncharacterized protein</fullName>
    </submittedName>
</protein>
<feature type="compositionally biased region" description="Acidic residues" evidence="1">
    <location>
        <begin position="20"/>
        <end position="31"/>
    </location>
</feature>
<gene>
    <name evidence="2" type="ORF">GQ55_2G217300</name>
</gene>
<evidence type="ECO:0000313" key="2">
    <source>
        <dbReference type="EMBL" id="PUZ70303.1"/>
    </source>
</evidence>